<accession>A0ABS3HLA5</accession>
<dbReference type="PANTHER" id="PTHR36433:SF2">
    <property type="entry name" value="YXEA FAMILY PROTEIN"/>
    <property type="match status" value="1"/>
</dbReference>
<dbReference type="Pfam" id="PF06486">
    <property type="entry name" value="DUF1093"/>
    <property type="match status" value="1"/>
</dbReference>
<evidence type="ECO:0000256" key="1">
    <source>
        <dbReference type="SAM" id="Phobius"/>
    </source>
</evidence>
<protein>
    <submittedName>
        <fullName evidence="2">YxeA family protein</fullName>
    </submittedName>
</protein>
<dbReference type="EMBL" id="JAFLVR010000038">
    <property type="protein sequence ID" value="MBO0453734.1"/>
    <property type="molecule type" value="Genomic_DNA"/>
</dbReference>
<evidence type="ECO:0000313" key="2">
    <source>
        <dbReference type="EMBL" id="MBO0453734.1"/>
    </source>
</evidence>
<dbReference type="InterPro" id="IPR036166">
    <property type="entry name" value="YxeA-like_sf"/>
</dbReference>
<name>A0ABS3HLA5_9ENTE</name>
<dbReference type="InterPro" id="IPR006542">
    <property type="entry name" value="DUF1093"/>
</dbReference>
<keyword evidence="1" id="KW-1133">Transmembrane helix</keyword>
<reference evidence="2 3" key="1">
    <citation type="submission" date="2021-03" db="EMBL/GenBank/DDBJ databases">
        <title>Enterococcal diversity collection.</title>
        <authorList>
            <person name="Gilmore M.S."/>
            <person name="Schwartzman J."/>
            <person name="Van Tyne D."/>
            <person name="Martin M."/>
            <person name="Earl A.M."/>
            <person name="Manson A.L."/>
            <person name="Straub T."/>
            <person name="Salamzade R."/>
            <person name="Saavedra J."/>
            <person name="Lebreton F."/>
            <person name="Prichula J."/>
            <person name="Schaufler K."/>
            <person name="Gaca A."/>
            <person name="Sgardioli B."/>
            <person name="Wagenaar J."/>
            <person name="Strong T."/>
        </authorList>
    </citation>
    <scope>NUCLEOTIDE SEQUENCE [LARGE SCALE GENOMIC DNA]</scope>
    <source>
        <strain evidence="2 3">MJM16</strain>
    </source>
</reference>
<gene>
    <name evidence="2" type="ORF">JZO85_15845</name>
</gene>
<dbReference type="RefSeq" id="WP_207109494.1">
    <property type="nucleotide sequence ID" value="NZ_JAFLVR010000038.1"/>
</dbReference>
<dbReference type="Gene3D" id="2.40.50.480">
    <property type="match status" value="1"/>
</dbReference>
<keyword evidence="3" id="KW-1185">Reference proteome</keyword>
<dbReference type="SUPFAM" id="SSF159121">
    <property type="entry name" value="BC4932-like"/>
    <property type="match status" value="1"/>
</dbReference>
<keyword evidence="1" id="KW-0812">Transmembrane</keyword>
<keyword evidence="1" id="KW-0472">Membrane</keyword>
<proteinExistence type="predicted"/>
<dbReference type="NCBIfam" id="TIGR01655">
    <property type="entry name" value="yxeA_fam"/>
    <property type="match status" value="1"/>
</dbReference>
<dbReference type="Proteomes" id="UP000664495">
    <property type="component" value="Unassembled WGS sequence"/>
</dbReference>
<feature type="transmembrane region" description="Helical" evidence="1">
    <location>
        <begin position="5"/>
        <end position="22"/>
    </location>
</feature>
<evidence type="ECO:0000313" key="3">
    <source>
        <dbReference type="Proteomes" id="UP000664495"/>
    </source>
</evidence>
<comment type="caution">
    <text evidence="2">The sequence shown here is derived from an EMBL/GenBank/DDBJ whole genome shotgun (WGS) entry which is preliminary data.</text>
</comment>
<dbReference type="PANTHER" id="PTHR36433">
    <property type="entry name" value="HYPOTHETICAL CYTOSOLIC PROTEIN"/>
    <property type="match status" value="1"/>
</dbReference>
<sequence length="119" mass="13622">MKQILNLVIPIFFLIGGSWFWYQNNYGTSDYYTQITTDGNRTNIGSGGGRDAHFRYEYKLKAYNENGDSKNIEFHSMSDRPLKKQAYLVTHVNNKKGVMGWEEVKSADIPSNALKPLAH</sequence>
<organism evidence="2 3">
    <name type="scientific">Candidatus Enterococcus murrayae</name>
    <dbReference type="NCBI Taxonomy" id="2815321"/>
    <lineage>
        <taxon>Bacteria</taxon>
        <taxon>Bacillati</taxon>
        <taxon>Bacillota</taxon>
        <taxon>Bacilli</taxon>
        <taxon>Lactobacillales</taxon>
        <taxon>Enterococcaceae</taxon>
        <taxon>Enterococcus</taxon>
    </lineage>
</organism>